<dbReference type="Proteomes" id="UP001180020">
    <property type="component" value="Unassembled WGS sequence"/>
</dbReference>
<evidence type="ECO:0000256" key="1">
    <source>
        <dbReference type="SAM" id="MobiDB-lite"/>
    </source>
</evidence>
<proteinExistence type="predicted"/>
<accession>A0AAV9DP01</accession>
<reference evidence="2" key="2">
    <citation type="submission" date="2023-06" db="EMBL/GenBank/DDBJ databases">
        <authorList>
            <person name="Ma L."/>
            <person name="Liu K.-W."/>
            <person name="Li Z."/>
            <person name="Hsiao Y.-Y."/>
            <person name="Qi Y."/>
            <person name="Fu T."/>
            <person name="Tang G."/>
            <person name="Zhang D."/>
            <person name="Sun W.-H."/>
            <person name="Liu D.-K."/>
            <person name="Li Y."/>
            <person name="Chen G.-Z."/>
            <person name="Liu X.-D."/>
            <person name="Liao X.-Y."/>
            <person name="Jiang Y.-T."/>
            <person name="Yu X."/>
            <person name="Hao Y."/>
            <person name="Huang J."/>
            <person name="Zhao X.-W."/>
            <person name="Ke S."/>
            <person name="Chen Y.-Y."/>
            <person name="Wu W.-L."/>
            <person name="Hsu J.-L."/>
            <person name="Lin Y.-F."/>
            <person name="Huang M.-D."/>
            <person name="Li C.-Y."/>
            <person name="Huang L."/>
            <person name="Wang Z.-W."/>
            <person name="Zhao X."/>
            <person name="Zhong W.-Y."/>
            <person name="Peng D.-H."/>
            <person name="Ahmad S."/>
            <person name="Lan S."/>
            <person name="Zhang J.-S."/>
            <person name="Tsai W.-C."/>
            <person name="Van De Peer Y."/>
            <person name="Liu Z.-J."/>
        </authorList>
    </citation>
    <scope>NUCLEOTIDE SEQUENCE</scope>
    <source>
        <strain evidence="2">CP</strain>
        <tissue evidence="2">Leaves</tissue>
    </source>
</reference>
<gene>
    <name evidence="2" type="ORF">QJS10_CPB12g01699</name>
</gene>
<dbReference type="EMBL" id="JAUJYO010000012">
    <property type="protein sequence ID" value="KAK1302003.1"/>
    <property type="molecule type" value="Genomic_DNA"/>
</dbReference>
<evidence type="ECO:0000313" key="2">
    <source>
        <dbReference type="EMBL" id="KAK1302003.1"/>
    </source>
</evidence>
<dbReference type="AlphaFoldDB" id="A0AAV9DP01"/>
<comment type="caution">
    <text evidence="2">The sequence shown here is derived from an EMBL/GenBank/DDBJ whole genome shotgun (WGS) entry which is preliminary data.</text>
</comment>
<name>A0AAV9DP01_ACOCL</name>
<reference evidence="2" key="1">
    <citation type="journal article" date="2023" name="Nat. Commun.">
        <title>Diploid and tetraploid genomes of Acorus and the evolution of monocots.</title>
        <authorList>
            <person name="Ma L."/>
            <person name="Liu K.W."/>
            <person name="Li Z."/>
            <person name="Hsiao Y.Y."/>
            <person name="Qi Y."/>
            <person name="Fu T."/>
            <person name="Tang G.D."/>
            <person name="Zhang D."/>
            <person name="Sun W.H."/>
            <person name="Liu D.K."/>
            <person name="Li Y."/>
            <person name="Chen G.Z."/>
            <person name="Liu X.D."/>
            <person name="Liao X.Y."/>
            <person name="Jiang Y.T."/>
            <person name="Yu X."/>
            <person name="Hao Y."/>
            <person name="Huang J."/>
            <person name="Zhao X.W."/>
            <person name="Ke S."/>
            <person name="Chen Y.Y."/>
            <person name="Wu W.L."/>
            <person name="Hsu J.L."/>
            <person name="Lin Y.F."/>
            <person name="Huang M.D."/>
            <person name="Li C.Y."/>
            <person name="Huang L."/>
            <person name="Wang Z.W."/>
            <person name="Zhao X."/>
            <person name="Zhong W.Y."/>
            <person name="Peng D.H."/>
            <person name="Ahmad S."/>
            <person name="Lan S."/>
            <person name="Zhang J.S."/>
            <person name="Tsai W.C."/>
            <person name="Van de Peer Y."/>
            <person name="Liu Z.J."/>
        </authorList>
    </citation>
    <scope>NUCLEOTIDE SEQUENCE</scope>
    <source>
        <strain evidence="2">CP</strain>
    </source>
</reference>
<keyword evidence="3" id="KW-1185">Reference proteome</keyword>
<protein>
    <submittedName>
        <fullName evidence="2">Uncharacterized protein</fullName>
    </submittedName>
</protein>
<feature type="region of interest" description="Disordered" evidence="1">
    <location>
        <begin position="41"/>
        <end position="61"/>
    </location>
</feature>
<organism evidence="2 3">
    <name type="scientific">Acorus calamus</name>
    <name type="common">Sweet flag</name>
    <dbReference type="NCBI Taxonomy" id="4465"/>
    <lineage>
        <taxon>Eukaryota</taxon>
        <taxon>Viridiplantae</taxon>
        <taxon>Streptophyta</taxon>
        <taxon>Embryophyta</taxon>
        <taxon>Tracheophyta</taxon>
        <taxon>Spermatophyta</taxon>
        <taxon>Magnoliopsida</taxon>
        <taxon>Liliopsida</taxon>
        <taxon>Acoraceae</taxon>
        <taxon>Acorus</taxon>
    </lineage>
</organism>
<evidence type="ECO:0000313" key="3">
    <source>
        <dbReference type="Proteomes" id="UP001180020"/>
    </source>
</evidence>
<sequence length="91" mass="9764">MEEIASIIKGDVLASLPPLMEALHKGLTHVAPFCEVERQVVSSESPGRDGVPGDDRPCEPPSGMNCLVNGAVPSREAEKLMGSLQLTWRPK</sequence>